<reference evidence="2 3" key="1">
    <citation type="submission" date="2021-01" db="EMBL/GenBank/DDBJ databases">
        <title>Streptomyces acididurans sp. nov., isolated from a peat swamp forest soil.</title>
        <authorList>
            <person name="Chantavorakit T."/>
            <person name="Duangmal K."/>
        </authorList>
    </citation>
    <scope>NUCLEOTIDE SEQUENCE [LARGE SCALE GENOMIC DNA]</scope>
    <source>
        <strain evidence="2 3">KK5PA1</strain>
    </source>
</reference>
<protein>
    <submittedName>
        <fullName evidence="2">Uncharacterized protein</fullName>
    </submittedName>
</protein>
<proteinExistence type="predicted"/>
<dbReference type="RefSeq" id="WP_205358740.1">
    <property type="nucleotide sequence ID" value="NZ_JADKYB010000010.1"/>
</dbReference>
<gene>
    <name evidence="2" type="ORF">ITX44_20500</name>
</gene>
<comment type="caution">
    <text evidence="2">The sequence shown here is derived from an EMBL/GenBank/DDBJ whole genome shotgun (WGS) entry which is preliminary data.</text>
</comment>
<evidence type="ECO:0000256" key="1">
    <source>
        <dbReference type="SAM" id="SignalP"/>
    </source>
</evidence>
<keyword evidence="3" id="KW-1185">Reference proteome</keyword>
<evidence type="ECO:0000313" key="2">
    <source>
        <dbReference type="EMBL" id="MBM9506883.1"/>
    </source>
</evidence>
<keyword evidence="1" id="KW-0732">Signal</keyword>
<feature type="signal peptide" evidence="1">
    <location>
        <begin position="1"/>
        <end position="29"/>
    </location>
</feature>
<dbReference type="EMBL" id="JADKYB010000010">
    <property type="protein sequence ID" value="MBM9506883.1"/>
    <property type="molecule type" value="Genomic_DNA"/>
</dbReference>
<organism evidence="2 3">
    <name type="scientific">Actinacidiphila acididurans</name>
    <dbReference type="NCBI Taxonomy" id="2784346"/>
    <lineage>
        <taxon>Bacteria</taxon>
        <taxon>Bacillati</taxon>
        <taxon>Actinomycetota</taxon>
        <taxon>Actinomycetes</taxon>
        <taxon>Kitasatosporales</taxon>
        <taxon>Streptomycetaceae</taxon>
        <taxon>Actinacidiphila</taxon>
    </lineage>
</organism>
<evidence type="ECO:0000313" key="3">
    <source>
        <dbReference type="Proteomes" id="UP000749040"/>
    </source>
</evidence>
<name>A0ABS2TU76_9ACTN</name>
<feature type="chain" id="PRO_5047368114" evidence="1">
    <location>
        <begin position="30"/>
        <end position="461"/>
    </location>
</feature>
<sequence>MSLRARPRAVLALLGTAVLALFAASPAHAATGTPTTPTDLYNGYESCSTDVARPTYLWAGNGLNVEGIPGDTDLSVGPTVSLQYQVWPVADPSQVTTVTRNYAVLGSEAIGNLPAEALTDGQTYAWQAQTVVGEQASDWSAPCYVTIDDTRPSNAPTVTSPNYPQGQWNPGGTPVRFVLDSNGVSDVTGFEFSWQQDLPVVGLAEIGSHGIPAFQNPYDDPEYFVRADTLGGSATLDLVPPTGSGPMRLWVATLDRAYNRSEVTSYQFYVSSTAPTVTPPEPAPRFGKPATFTLAPNPAQQSLSPVVSYTVSTSGGQHDTTIQVPAAADGTAHVTITVDGFYNESVNVRSTSANGWVSDTGGWYSSYDSTPTVNSGVYTEYGSSGGAGVPGTFTFAPKVPDVASYTYSFNGEDPVTIRAGAHHTADLTWTPSESGGQDLEVFATTSSGIRTAPYDYYFSVN</sequence>
<dbReference type="Proteomes" id="UP000749040">
    <property type="component" value="Unassembled WGS sequence"/>
</dbReference>
<accession>A0ABS2TU76</accession>